<evidence type="ECO:0000313" key="4">
    <source>
        <dbReference type="Proteomes" id="UP001189429"/>
    </source>
</evidence>
<dbReference type="PANTHER" id="PTHR43968:SF14">
    <property type="entry name" value="GLUTATHIONE S-TRANSFERASE"/>
    <property type="match status" value="1"/>
</dbReference>
<accession>A0ABN9RXN1</accession>
<dbReference type="PROSITE" id="PS50405">
    <property type="entry name" value="GST_CTER"/>
    <property type="match status" value="1"/>
</dbReference>
<dbReference type="InterPro" id="IPR036282">
    <property type="entry name" value="Glutathione-S-Trfase_C_sf"/>
</dbReference>
<dbReference type="SUPFAM" id="SSF52833">
    <property type="entry name" value="Thioredoxin-like"/>
    <property type="match status" value="1"/>
</dbReference>
<dbReference type="SUPFAM" id="SSF47616">
    <property type="entry name" value="GST C-terminal domain-like"/>
    <property type="match status" value="1"/>
</dbReference>
<dbReference type="PANTHER" id="PTHR43968">
    <property type="match status" value="1"/>
</dbReference>
<dbReference type="Proteomes" id="UP001189429">
    <property type="component" value="Unassembled WGS sequence"/>
</dbReference>
<reference evidence="3" key="1">
    <citation type="submission" date="2023-10" db="EMBL/GenBank/DDBJ databases">
        <authorList>
            <person name="Chen Y."/>
            <person name="Shah S."/>
            <person name="Dougan E. K."/>
            <person name="Thang M."/>
            <person name="Chan C."/>
        </authorList>
    </citation>
    <scope>NUCLEOTIDE SEQUENCE [LARGE SCALE GENOMIC DNA]</scope>
</reference>
<protein>
    <recommendedName>
        <fullName evidence="2">GST C-terminal domain-containing protein</fullName>
    </recommendedName>
</protein>
<dbReference type="InterPro" id="IPR004045">
    <property type="entry name" value="Glutathione_S-Trfase_N"/>
</dbReference>
<feature type="region of interest" description="Disordered" evidence="1">
    <location>
        <begin position="1"/>
        <end position="36"/>
    </location>
</feature>
<dbReference type="InterPro" id="IPR050983">
    <property type="entry name" value="GST_Omega/HSP26"/>
</dbReference>
<dbReference type="CDD" id="cd00570">
    <property type="entry name" value="GST_N_family"/>
    <property type="match status" value="1"/>
</dbReference>
<keyword evidence="4" id="KW-1185">Reference proteome</keyword>
<dbReference type="Gene3D" id="1.20.1050.10">
    <property type="match status" value="1"/>
</dbReference>
<dbReference type="InterPro" id="IPR036249">
    <property type="entry name" value="Thioredoxin-like_sf"/>
</dbReference>
<dbReference type="InterPro" id="IPR010987">
    <property type="entry name" value="Glutathione-S-Trfase_C-like"/>
</dbReference>
<evidence type="ECO:0000313" key="3">
    <source>
        <dbReference type="EMBL" id="CAK0823913.1"/>
    </source>
</evidence>
<dbReference type="Pfam" id="PF13409">
    <property type="entry name" value="GST_N_2"/>
    <property type="match status" value="1"/>
</dbReference>
<feature type="domain" description="GST C-terminal" evidence="2">
    <location>
        <begin position="127"/>
        <end position="253"/>
    </location>
</feature>
<dbReference type="EMBL" id="CAUYUJ010008433">
    <property type="protein sequence ID" value="CAK0823913.1"/>
    <property type="molecule type" value="Genomic_DNA"/>
</dbReference>
<name>A0ABN9RXN1_9DINO</name>
<sequence>GGGAGGGRRGAAGVVGAGGGAALQPRGGAAGDRLRAGPLSKEEGLTLFRERHGWCPYSERVWLALEAKGLRYETVLIDNTGPGRKPRWWGGSTPQVRWADGRTQKESLDIVRKLDAEYPESPQLWPDEEVTRLVDAFRDIFPKGTRPSSRAAFLFSGYGDMPVWRSEFEKTLTKTDELLGKHGGPFFYGARLTAADVAWAPFLERYSEQLPCLHAGLDPRDPGRWPRLSAWYEAMMDRVPAYPARLRQFPPPWQLGTPGRDPLEERAGCRHAWPSAPCPTDLRERQVRGNSLGLLDN</sequence>
<dbReference type="InterPro" id="IPR040079">
    <property type="entry name" value="Glutathione_S-Trfase"/>
</dbReference>
<gene>
    <name evidence="3" type="ORF">PCOR1329_LOCUS24477</name>
</gene>
<feature type="compositionally biased region" description="Gly residues" evidence="1">
    <location>
        <begin position="1"/>
        <end position="21"/>
    </location>
</feature>
<evidence type="ECO:0000256" key="1">
    <source>
        <dbReference type="SAM" id="MobiDB-lite"/>
    </source>
</evidence>
<comment type="caution">
    <text evidence="3">The sequence shown here is derived from an EMBL/GenBank/DDBJ whole genome shotgun (WGS) entry which is preliminary data.</text>
</comment>
<proteinExistence type="predicted"/>
<dbReference type="CDD" id="cd00299">
    <property type="entry name" value="GST_C_family"/>
    <property type="match status" value="1"/>
</dbReference>
<dbReference type="Pfam" id="PF13410">
    <property type="entry name" value="GST_C_2"/>
    <property type="match status" value="1"/>
</dbReference>
<feature type="non-terminal residue" evidence="3">
    <location>
        <position position="1"/>
    </location>
</feature>
<evidence type="ECO:0000259" key="2">
    <source>
        <dbReference type="PROSITE" id="PS50405"/>
    </source>
</evidence>
<dbReference type="Gene3D" id="3.40.30.10">
    <property type="entry name" value="Glutaredoxin"/>
    <property type="match status" value="1"/>
</dbReference>
<dbReference type="SFLD" id="SFLDS00019">
    <property type="entry name" value="Glutathione_Transferase_(cytos"/>
    <property type="match status" value="1"/>
</dbReference>
<organism evidence="3 4">
    <name type="scientific">Prorocentrum cordatum</name>
    <dbReference type="NCBI Taxonomy" id="2364126"/>
    <lineage>
        <taxon>Eukaryota</taxon>
        <taxon>Sar</taxon>
        <taxon>Alveolata</taxon>
        <taxon>Dinophyceae</taxon>
        <taxon>Prorocentrales</taxon>
        <taxon>Prorocentraceae</taxon>
        <taxon>Prorocentrum</taxon>
    </lineage>
</organism>